<proteinExistence type="predicted"/>
<dbReference type="GO" id="GO:0008171">
    <property type="term" value="F:O-methyltransferase activity"/>
    <property type="evidence" value="ECO:0007669"/>
    <property type="project" value="InterPro"/>
</dbReference>
<dbReference type="InterPro" id="IPR016461">
    <property type="entry name" value="COMT-like"/>
</dbReference>
<dbReference type="InterPro" id="IPR001077">
    <property type="entry name" value="COMT_C"/>
</dbReference>
<sequence length="132" mass="14286">MVVDFQKEHEALETQLCSDMLMMNLASGGERTEKDWAKLFSAAGFTSYKITPDYLLLNNMVGNFNPNPENSSRTRPVWGGSGMPFFGFGAGLGQLKPAPAGSGAGYGSCLEPGPLDPTPAPVQPRLFFIVYY</sequence>
<protein>
    <submittedName>
        <fullName evidence="5">Chavicol O-methyltransferase</fullName>
    </submittedName>
</protein>
<accession>A0AAE2BUD5</accession>
<dbReference type="EMBL" id="JACGWL010000007">
    <property type="protein sequence ID" value="KAK4398091.1"/>
    <property type="molecule type" value="Genomic_DNA"/>
</dbReference>
<dbReference type="PROSITE" id="PS51683">
    <property type="entry name" value="SAM_OMT_II"/>
    <property type="match status" value="1"/>
</dbReference>
<feature type="domain" description="O-methyltransferase C-terminal" evidence="4">
    <location>
        <begin position="7"/>
        <end position="45"/>
    </location>
</feature>
<dbReference type="Pfam" id="PF00891">
    <property type="entry name" value="Methyltransf_2"/>
    <property type="match status" value="1"/>
</dbReference>
<dbReference type="InterPro" id="IPR029063">
    <property type="entry name" value="SAM-dependent_MTases_sf"/>
</dbReference>
<evidence type="ECO:0000313" key="5">
    <source>
        <dbReference type="EMBL" id="KAK4398091.1"/>
    </source>
</evidence>
<dbReference type="AlphaFoldDB" id="A0AAE2BUD5"/>
<evidence type="ECO:0000256" key="2">
    <source>
        <dbReference type="ARBA" id="ARBA00022679"/>
    </source>
</evidence>
<reference evidence="5" key="1">
    <citation type="submission" date="2020-06" db="EMBL/GenBank/DDBJ databases">
        <authorList>
            <person name="Li T."/>
            <person name="Hu X."/>
            <person name="Zhang T."/>
            <person name="Song X."/>
            <person name="Zhang H."/>
            <person name="Dai N."/>
            <person name="Sheng W."/>
            <person name="Hou X."/>
            <person name="Wei L."/>
        </authorList>
    </citation>
    <scope>NUCLEOTIDE SEQUENCE</scope>
    <source>
        <strain evidence="5">K16</strain>
        <tissue evidence="5">Leaf</tissue>
    </source>
</reference>
<dbReference type="GO" id="GO:0032259">
    <property type="term" value="P:methylation"/>
    <property type="evidence" value="ECO:0007669"/>
    <property type="project" value="UniProtKB-KW"/>
</dbReference>
<keyword evidence="6" id="KW-1185">Reference proteome</keyword>
<name>A0AAE2BUD5_9LAMI</name>
<dbReference type="Proteomes" id="UP001289374">
    <property type="component" value="Unassembled WGS sequence"/>
</dbReference>
<keyword evidence="3" id="KW-0949">S-adenosyl-L-methionine</keyword>
<keyword evidence="2" id="KW-0808">Transferase</keyword>
<gene>
    <name evidence="5" type="ORF">Sango_1284600</name>
</gene>
<organism evidence="5 6">
    <name type="scientific">Sesamum angolense</name>
    <dbReference type="NCBI Taxonomy" id="2727404"/>
    <lineage>
        <taxon>Eukaryota</taxon>
        <taxon>Viridiplantae</taxon>
        <taxon>Streptophyta</taxon>
        <taxon>Embryophyta</taxon>
        <taxon>Tracheophyta</taxon>
        <taxon>Spermatophyta</taxon>
        <taxon>Magnoliopsida</taxon>
        <taxon>eudicotyledons</taxon>
        <taxon>Gunneridae</taxon>
        <taxon>Pentapetalae</taxon>
        <taxon>asterids</taxon>
        <taxon>lamiids</taxon>
        <taxon>Lamiales</taxon>
        <taxon>Pedaliaceae</taxon>
        <taxon>Sesamum</taxon>
    </lineage>
</organism>
<dbReference type="SUPFAM" id="SSF53335">
    <property type="entry name" value="S-adenosyl-L-methionine-dependent methyltransferases"/>
    <property type="match status" value="1"/>
</dbReference>
<evidence type="ECO:0000256" key="1">
    <source>
        <dbReference type="ARBA" id="ARBA00022603"/>
    </source>
</evidence>
<reference evidence="5" key="2">
    <citation type="journal article" date="2024" name="Plant">
        <title>Genomic evolution and insights into agronomic trait innovations of Sesamum species.</title>
        <authorList>
            <person name="Miao H."/>
            <person name="Wang L."/>
            <person name="Qu L."/>
            <person name="Liu H."/>
            <person name="Sun Y."/>
            <person name="Le M."/>
            <person name="Wang Q."/>
            <person name="Wei S."/>
            <person name="Zheng Y."/>
            <person name="Lin W."/>
            <person name="Duan Y."/>
            <person name="Cao H."/>
            <person name="Xiong S."/>
            <person name="Wang X."/>
            <person name="Wei L."/>
            <person name="Li C."/>
            <person name="Ma Q."/>
            <person name="Ju M."/>
            <person name="Zhao R."/>
            <person name="Li G."/>
            <person name="Mu C."/>
            <person name="Tian Q."/>
            <person name="Mei H."/>
            <person name="Zhang T."/>
            <person name="Gao T."/>
            <person name="Zhang H."/>
        </authorList>
    </citation>
    <scope>NUCLEOTIDE SEQUENCE</scope>
    <source>
        <strain evidence="5">K16</strain>
    </source>
</reference>
<keyword evidence="1" id="KW-0489">Methyltransferase</keyword>
<evidence type="ECO:0000256" key="3">
    <source>
        <dbReference type="ARBA" id="ARBA00022691"/>
    </source>
</evidence>
<evidence type="ECO:0000313" key="6">
    <source>
        <dbReference type="Proteomes" id="UP001289374"/>
    </source>
</evidence>
<dbReference type="Gene3D" id="3.40.50.150">
    <property type="entry name" value="Vaccinia Virus protein VP39"/>
    <property type="match status" value="1"/>
</dbReference>
<evidence type="ECO:0000259" key="4">
    <source>
        <dbReference type="Pfam" id="PF00891"/>
    </source>
</evidence>
<comment type="caution">
    <text evidence="5">The sequence shown here is derived from an EMBL/GenBank/DDBJ whole genome shotgun (WGS) entry which is preliminary data.</text>
</comment>